<proteinExistence type="predicted"/>
<gene>
    <name evidence="2" type="ORF">IAB91_08045</name>
</gene>
<dbReference type="EMBL" id="JADIMD010000119">
    <property type="protein sequence ID" value="MBO8475224.1"/>
    <property type="molecule type" value="Genomic_DNA"/>
</dbReference>
<accession>A0A9D9INX1</accession>
<sequence length="199" mass="21550">MKRLISIIAIGLSVCMAGMAQSKTTLQERIDRWKNDMEEFRQRSASDRAEEKILDTLAWRQAGAAVSGKSFVVEADAITFKNGVRAYVNSMTNFVAVNGDRGVVQVSPSDFAPGPNGVGGVTVDGIVTGYEVTSDKKGRIRITMNISGAVINARVDISMHPESDNVQVVVSPNFNSQTIRLEGKLVPYDDSRVIEGVSI</sequence>
<dbReference type="Pfam" id="PF14059">
    <property type="entry name" value="DUF4251"/>
    <property type="match status" value="1"/>
</dbReference>
<feature type="chain" id="PRO_5039271235" evidence="1">
    <location>
        <begin position="21"/>
        <end position="199"/>
    </location>
</feature>
<feature type="signal peptide" evidence="1">
    <location>
        <begin position="1"/>
        <end position="20"/>
    </location>
</feature>
<name>A0A9D9INX1_9BACT</name>
<dbReference type="AlphaFoldDB" id="A0A9D9INX1"/>
<organism evidence="2 3">
    <name type="scientific">Candidatus Cryptobacteroides faecigallinarum</name>
    <dbReference type="NCBI Taxonomy" id="2840763"/>
    <lineage>
        <taxon>Bacteria</taxon>
        <taxon>Pseudomonadati</taxon>
        <taxon>Bacteroidota</taxon>
        <taxon>Bacteroidia</taxon>
        <taxon>Bacteroidales</taxon>
        <taxon>Candidatus Cryptobacteroides</taxon>
    </lineage>
</organism>
<evidence type="ECO:0000313" key="2">
    <source>
        <dbReference type="EMBL" id="MBO8475224.1"/>
    </source>
</evidence>
<dbReference type="InterPro" id="IPR025347">
    <property type="entry name" value="DUF4251"/>
</dbReference>
<evidence type="ECO:0000256" key="1">
    <source>
        <dbReference type="SAM" id="SignalP"/>
    </source>
</evidence>
<dbReference type="Proteomes" id="UP000823757">
    <property type="component" value="Unassembled WGS sequence"/>
</dbReference>
<evidence type="ECO:0000313" key="3">
    <source>
        <dbReference type="Proteomes" id="UP000823757"/>
    </source>
</evidence>
<protein>
    <submittedName>
        <fullName evidence="2">DUF4251 domain-containing protein</fullName>
    </submittedName>
</protein>
<keyword evidence="1" id="KW-0732">Signal</keyword>
<reference evidence="2" key="1">
    <citation type="submission" date="2020-10" db="EMBL/GenBank/DDBJ databases">
        <authorList>
            <person name="Gilroy R."/>
        </authorList>
    </citation>
    <scope>NUCLEOTIDE SEQUENCE</scope>
    <source>
        <strain evidence="2">B1-13419</strain>
    </source>
</reference>
<comment type="caution">
    <text evidence="2">The sequence shown here is derived from an EMBL/GenBank/DDBJ whole genome shotgun (WGS) entry which is preliminary data.</text>
</comment>
<reference evidence="2" key="2">
    <citation type="journal article" date="2021" name="PeerJ">
        <title>Extensive microbial diversity within the chicken gut microbiome revealed by metagenomics and culture.</title>
        <authorList>
            <person name="Gilroy R."/>
            <person name="Ravi A."/>
            <person name="Getino M."/>
            <person name="Pursley I."/>
            <person name="Horton D.L."/>
            <person name="Alikhan N.F."/>
            <person name="Baker D."/>
            <person name="Gharbi K."/>
            <person name="Hall N."/>
            <person name="Watson M."/>
            <person name="Adriaenssens E.M."/>
            <person name="Foster-Nyarko E."/>
            <person name="Jarju S."/>
            <person name="Secka A."/>
            <person name="Antonio M."/>
            <person name="Oren A."/>
            <person name="Chaudhuri R.R."/>
            <person name="La Ragione R."/>
            <person name="Hildebrand F."/>
            <person name="Pallen M.J."/>
        </authorList>
    </citation>
    <scope>NUCLEOTIDE SEQUENCE</scope>
    <source>
        <strain evidence="2">B1-13419</strain>
    </source>
</reference>
<dbReference type="Gene3D" id="2.40.128.410">
    <property type="match status" value="1"/>
</dbReference>